<dbReference type="GO" id="GO:0008168">
    <property type="term" value="F:methyltransferase activity"/>
    <property type="evidence" value="ECO:0007669"/>
    <property type="project" value="UniProtKB-KW"/>
</dbReference>
<dbReference type="InterPro" id="IPR041698">
    <property type="entry name" value="Methyltransf_25"/>
</dbReference>
<keyword evidence="2" id="KW-0489">Methyltransferase</keyword>
<keyword evidence="2" id="KW-0808">Transferase</keyword>
<accession>A0ABT1JFH0</accession>
<gene>
    <name evidence="2" type="ORF">G443_001229</name>
</gene>
<feature type="domain" description="Methyltransferase" evidence="1">
    <location>
        <begin position="53"/>
        <end position="135"/>
    </location>
</feature>
<sequence>MIIILDMTAHRLPVDRPSFDTATAHFDELGRHLWEPIGAATVAALALRPGERVLDACCGTGASALPSARLVGPDGAVDAVDISDPMIDRLRRHASDLPQLRASSADVTTWEPSGYDVVQAVLGIFFFPDMAAGTDHLVSRARVGGRVGLTVWRRGAMEAAGARLGRAVSEVLGTPPSGPPPSPPPARDIRTVEGFTDWLRDRGLHDVVVRVHEHRLPMTPDIAWLVVLGSGFRAALDPLDEEGIEAVRGRYLELLAEDDVTELDATTLVGTGSRR</sequence>
<dbReference type="Gene3D" id="3.40.50.150">
    <property type="entry name" value="Vaccinia Virus protein VP39"/>
    <property type="match status" value="1"/>
</dbReference>
<name>A0ABT1JFH0_ACTCY</name>
<dbReference type="SUPFAM" id="SSF53335">
    <property type="entry name" value="S-adenosyl-L-methionine-dependent methyltransferases"/>
    <property type="match status" value="1"/>
</dbReference>
<comment type="caution">
    <text evidence="2">The sequence shown here is derived from an EMBL/GenBank/DDBJ whole genome shotgun (WGS) entry which is preliminary data.</text>
</comment>
<dbReference type="Proteomes" id="UP000791080">
    <property type="component" value="Unassembled WGS sequence"/>
</dbReference>
<evidence type="ECO:0000313" key="3">
    <source>
        <dbReference type="Proteomes" id="UP000791080"/>
    </source>
</evidence>
<proteinExistence type="predicted"/>
<dbReference type="EMBL" id="AUBJ02000001">
    <property type="protein sequence ID" value="MCP2330959.1"/>
    <property type="molecule type" value="Genomic_DNA"/>
</dbReference>
<organism evidence="2 3">
    <name type="scientific">Actinoalloteichus caeruleus DSM 43889</name>
    <dbReference type="NCBI Taxonomy" id="1120930"/>
    <lineage>
        <taxon>Bacteria</taxon>
        <taxon>Bacillati</taxon>
        <taxon>Actinomycetota</taxon>
        <taxon>Actinomycetes</taxon>
        <taxon>Pseudonocardiales</taxon>
        <taxon>Pseudonocardiaceae</taxon>
        <taxon>Actinoalloteichus</taxon>
        <taxon>Actinoalloteichus cyanogriseus</taxon>
    </lineage>
</organism>
<dbReference type="Pfam" id="PF13649">
    <property type="entry name" value="Methyltransf_25"/>
    <property type="match status" value="1"/>
</dbReference>
<dbReference type="CDD" id="cd02440">
    <property type="entry name" value="AdoMet_MTases"/>
    <property type="match status" value="1"/>
</dbReference>
<reference evidence="2 3" key="1">
    <citation type="submission" date="2022-06" db="EMBL/GenBank/DDBJ databases">
        <title>Genomic Encyclopedia of Type Strains, Phase I: the one thousand microbial genomes (KMG-I) project.</title>
        <authorList>
            <person name="Kyrpides N."/>
        </authorList>
    </citation>
    <scope>NUCLEOTIDE SEQUENCE [LARGE SCALE GENOMIC DNA]</scope>
    <source>
        <strain evidence="2 3">DSM 43889</strain>
    </source>
</reference>
<keyword evidence="3" id="KW-1185">Reference proteome</keyword>
<protein>
    <submittedName>
        <fullName evidence="2">Trans-aconitate methyltransferase</fullName>
    </submittedName>
</protein>
<evidence type="ECO:0000313" key="2">
    <source>
        <dbReference type="EMBL" id="MCP2330959.1"/>
    </source>
</evidence>
<evidence type="ECO:0000259" key="1">
    <source>
        <dbReference type="Pfam" id="PF13649"/>
    </source>
</evidence>
<dbReference type="GO" id="GO:0032259">
    <property type="term" value="P:methylation"/>
    <property type="evidence" value="ECO:0007669"/>
    <property type="project" value="UniProtKB-KW"/>
</dbReference>
<dbReference type="InterPro" id="IPR029063">
    <property type="entry name" value="SAM-dependent_MTases_sf"/>
</dbReference>